<comment type="caution">
    <text evidence="1">The sequence shown here is derived from an EMBL/GenBank/DDBJ whole genome shotgun (WGS) entry which is preliminary data.</text>
</comment>
<dbReference type="Pfam" id="PF12646">
    <property type="entry name" value="DUF3783"/>
    <property type="match status" value="1"/>
</dbReference>
<sequence>MLKRDEQALLYQFKDEGRIAVVEKTLHRLGIKTRLIPPDAYQQKVGYLLGRKGFRPLPAEVDGFIFPHEVLLLDNIKGKRLDAVLAALQESVRPGLHYKAVVTPFNSFWTLRRLCETMQKEHSFMIAQEKEKERRGRIHEKE</sequence>
<keyword evidence="2" id="KW-1185">Reference proteome</keyword>
<evidence type="ECO:0000313" key="1">
    <source>
        <dbReference type="EMBL" id="NMD98634.1"/>
    </source>
</evidence>
<dbReference type="EMBL" id="JABAFA010000008">
    <property type="protein sequence ID" value="NMD98634.1"/>
    <property type="molecule type" value="Genomic_DNA"/>
</dbReference>
<dbReference type="AlphaFoldDB" id="A0A848B941"/>
<protein>
    <submittedName>
        <fullName evidence="1">DUF3783 domain-containing protein</fullName>
    </submittedName>
</protein>
<reference evidence="1 2" key="1">
    <citation type="submission" date="2020-04" db="EMBL/GenBank/DDBJ databases">
        <authorList>
            <person name="Hitch T.C.A."/>
            <person name="Wylensek D."/>
            <person name="Clavel T."/>
        </authorList>
    </citation>
    <scope>NUCLEOTIDE SEQUENCE [LARGE SCALE GENOMIC DNA]</scope>
    <source>
        <strain evidence="1 2">PG-130-P53-12</strain>
    </source>
</reference>
<dbReference type="InterPro" id="IPR016621">
    <property type="entry name" value="UCP014543"/>
</dbReference>
<name>A0A848B941_9FIRM</name>
<evidence type="ECO:0000313" key="2">
    <source>
        <dbReference type="Proteomes" id="UP000543804"/>
    </source>
</evidence>
<organism evidence="1 2">
    <name type="scientific">Selenomonas bovis</name>
    <dbReference type="NCBI Taxonomy" id="416586"/>
    <lineage>
        <taxon>Bacteria</taxon>
        <taxon>Bacillati</taxon>
        <taxon>Bacillota</taxon>
        <taxon>Negativicutes</taxon>
        <taxon>Selenomonadales</taxon>
        <taxon>Selenomonadaceae</taxon>
        <taxon>Selenomonas</taxon>
    </lineage>
</organism>
<dbReference type="Proteomes" id="UP000543804">
    <property type="component" value="Unassembled WGS sequence"/>
</dbReference>
<accession>A0A848B941</accession>
<proteinExistence type="predicted"/>
<gene>
    <name evidence="1" type="ORF">HF878_03935</name>
</gene>